<dbReference type="RefSeq" id="XP_038803853.1">
    <property type="nucleotide sequence ID" value="XM_038959818.1"/>
</dbReference>
<protein>
    <submittedName>
        <fullName evidence="2">Uncharacterized protein</fullName>
    </submittedName>
</protein>
<comment type="caution">
    <text evidence="2">The sequence shown here is derived from an EMBL/GenBank/DDBJ whole genome shotgun (WGS) entry which is preliminary data.</text>
</comment>
<proteinExistence type="predicted"/>
<name>A0ABQ7I3U0_9HELO</name>
<feature type="chain" id="PRO_5047008922" evidence="1">
    <location>
        <begin position="18"/>
        <end position="130"/>
    </location>
</feature>
<dbReference type="Proteomes" id="UP000783213">
    <property type="component" value="Unassembled WGS sequence"/>
</dbReference>
<sequence>MVVLMLLLTPFLVGYLGGPAISSAPGVVQLIDAPRPAIIPVATINASHFATRTTSRLAVIPATASAFVQIPQVTTVAVLPEYDYYLTPILYRSGIFHLHRFVVKVKSVVATWEALKTSFERVASFFSGKH</sequence>
<organism evidence="2 3">
    <name type="scientific">Botrytis deweyae</name>
    <dbReference type="NCBI Taxonomy" id="2478750"/>
    <lineage>
        <taxon>Eukaryota</taxon>
        <taxon>Fungi</taxon>
        <taxon>Dikarya</taxon>
        <taxon>Ascomycota</taxon>
        <taxon>Pezizomycotina</taxon>
        <taxon>Leotiomycetes</taxon>
        <taxon>Helotiales</taxon>
        <taxon>Sclerotiniaceae</taxon>
        <taxon>Botrytis</taxon>
    </lineage>
</organism>
<evidence type="ECO:0000313" key="2">
    <source>
        <dbReference type="EMBL" id="KAF7910238.1"/>
    </source>
</evidence>
<feature type="signal peptide" evidence="1">
    <location>
        <begin position="1"/>
        <end position="17"/>
    </location>
</feature>
<reference evidence="2 3" key="1">
    <citation type="journal article" date="2020" name="Genome Biol. Evol.">
        <title>Comparative genomics of Sclerotiniaceae.</title>
        <authorList>
            <person name="Valero Jimenez C.A."/>
            <person name="Steentjes M."/>
            <person name="Scholten O.E."/>
            <person name="Van Kan J.A.L."/>
        </authorList>
    </citation>
    <scope>NUCLEOTIDE SEQUENCE [LARGE SCALE GENOMIC DNA]</scope>
    <source>
        <strain evidence="2 3">B1</strain>
    </source>
</reference>
<accession>A0ABQ7I3U0</accession>
<evidence type="ECO:0000256" key="1">
    <source>
        <dbReference type="SAM" id="SignalP"/>
    </source>
</evidence>
<dbReference type="EMBL" id="RCSX01000060">
    <property type="protein sequence ID" value="KAF7910238.1"/>
    <property type="molecule type" value="Genomic_DNA"/>
</dbReference>
<keyword evidence="3" id="KW-1185">Reference proteome</keyword>
<keyword evidence="1" id="KW-0732">Signal</keyword>
<gene>
    <name evidence="2" type="ORF">EAE98_012193</name>
</gene>
<dbReference type="GeneID" id="62238964"/>
<evidence type="ECO:0000313" key="3">
    <source>
        <dbReference type="Proteomes" id="UP000783213"/>
    </source>
</evidence>